<evidence type="ECO:0000256" key="4">
    <source>
        <dbReference type="PROSITE-ProRule" id="PRU00125"/>
    </source>
</evidence>
<evidence type="ECO:0000313" key="7">
    <source>
        <dbReference type="EMBL" id="KAK0154711.1"/>
    </source>
</evidence>
<feature type="region of interest" description="Disordered" evidence="5">
    <location>
        <begin position="613"/>
        <end position="632"/>
    </location>
</feature>
<feature type="region of interest" description="Disordered" evidence="5">
    <location>
        <begin position="911"/>
        <end position="944"/>
    </location>
</feature>
<dbReference type="Pfam" id="PF00412">
    <property type="entry name" value="LIM"/>
    <property type="match status" value="1"/>
</dbReference>
<feature type="region of interest" description="Disordered" evidence="5">
    <location>
        <begin position="242"/>
        <end position="263"/>
    </location>
</feature>
<feature type="compositionally biased region" description="Basic and acidic residues" evidence="5">
    <location>
        <begin position="159"/>
        <end position="170"/>
    </location>
</feature>
<dbReference type="Gene3D" id="2.10.110.10">
    <property type="entry name" value="Cysteine Rich Protein"/>
    <property type="match status" value="1"/>
</dbReference>
<feature type="region of interest" description="Disordered" evidence="5">
    <location>
        <begin position="1596"/>
        <end position="1616"/>
    </location>
</feature>
<keyword evidence="1 4" id="KW-0479">Metal-binding</keyword>
<gene>
    <name evidence="7" type="ORF">N1851_002982</name>
</gene>
<dbReference type="InterPro" id="IPR030072">
    <property type="entry name" value="XIRP1/XIRP2"/>
</dbReference>
<proteinExistence type="predicted"/>
<dbReference type="FunFam" id="2.10.110.10:FF:000002">
    <property type="entry name" value="LIM domain and actin-binding 1"/>
    <property type="match status" value="1"/>
</dbReference>
<feature type="compositionally biased region" description="Polar residues" evidence="5">
    <location>
        <begin position="860"/>
        <end position="883"/>
    </location>
</feature>
<sequence>MLHQQRQKCELRRLLKHTHPELKTLDGVMDEELAEVLRLETAGENGYEGEVIARRRMFENHESNHTPNKPTEERPAERGEVMRTILFDQPRVKLQEDGTKVTMEIAEGPRGPDLNSEGEEQMVRVDVQSTRRMFERQSWSSPKKFKGKLQDKTGQVQDQKTKNDISGKRENKCEIKSSARIDEFSENQNHEQGMQATYENQCTSLNASQCLSTSIEVHTSASLFQNNPFVATNMAREQCHKANTQNDTSPNSDPTEASRATENSLTANVKNRAHLFESVPFDKIQHQNKEEIETIVERINETLNSLYHFSAIHSHGSIIEVNETMLAKKAKYLLSQTGPKVHLDDVAEGGAQNFILQLLPRAKLKPQVVYLKEDNHGNVESTVIDSLVYQHQFTTNQDVKTANVLQLIEDMLSQDNSFSKGVIIQEDENRYSDVTVYSLYNYAEGDVKSYCPPQGYCTMPDRVEDTMDEDLKTNILDIRRGDVKSTISCLLATNEDRVVTESFRPDVQMKGNVKLFRNCIEKGDYEYLRTLQAEPTERELSGVCMEPDCQTGEHQPDGLDLHGLEQATVEVNAQPSKLSANQSHVQSKQLTHDDVDHSDMCKDIIDEERTSFDKCDNKTTSGQVPNIQSESSTQEQQKIHGFRIMPQGSPQCADVQGEDVILQAELVEAVDDEDEISILQAAIRSLRQATLDAKALHRAALEKEQALSQEIPKQQITSCVESSVESDPVEMQPGISQQNMQDEKMCCEKEPPTPESSISTTHESEGQHKHIRSAELQSREKPSTDTGADQISDDLQIDRIEAVTMSVQSSATKSQEEESEMVGDLQAALDSLARSSVNVSRGDFRAAMIYRTSTKSNKKQIQNVDEASSTKSTEIQLSSSTESIPKPREKCSPVAVVNLATEDMNRVNAELTCPDKTTKDPAKHSTSKNNKGPVVPKPALPPKPEHLRVKHADEQLTGPQHLRGDIENITLVAEMKIQCKKEQHLGVAMPNRDVPRKGMSVKAIDSNSSVSDSEKPEVAEKCVEASIDHKIQSNNQVEINEREVDEEKIDFQKSLKKFDQHLEVSAPVKTAPVKPKRLRANQNDGSTSKQTSRDNVEPKQHLTCPSYGKSNNCDQIFDNSKITSDCKQGSQVVMRKKKVKMETEDERRLRLSVHMDEIVRGNNTAAMEIFDHLRKHEELRDILNTVEEIEQDTGDVDVGALRGIFENVPAWVVGAQQKKDKPAKVEQPVERSLSIKHDAGSMFSMAHVFGDLEKASEEIMNLKDQTLARLLDIEDAIKKALYSVSTLKSDSDIVGLSGLFKESLGKVHGSTTPSNIRKISIGSSKIKTPQRQESTTTATRDTGASYDQNSEADVGCGKQRASPPCSPAFISIESAVRKNDEPQAQTTRTTKCPTCQHSPQTQEKFRTTTSVKCNGPAHCKTKDPRKGGGKQSGDLYKSPSNSPFMPRRKISVIEVQTDPKGNSVVGTKTVTENFEGKDELGNRFYSTKTSTVVTSEPETMTSMGQIMTSPATYQVATYPEFQPSSQEMCSACLKPVYPMEKIVADKHIFHKTCFCCKHCKKTLSVQSYAPLHGGHYCLSHYQQLFRRTGNYDEGFGHTQHKSRWSPRGTSLGESQA</sequence>
<keyword evidence="3 4" id="KW-0440">LIM domain</keyword>
<feature type="region of interest" description="Disordered" evidence="5">
    <location>
        <begin position="860"/>
        <end position="889"/>
    </location>
</feature>
<feature type="region of interest" description="Disordered" evidence="5">
    <location>
        <begin position="1066"/>
        <end position="1108"/>
    </location>
</feature>
<feature type="compositionally biased region" description="Polar residues" evidence="5">
    <location>
        <begin position="618"/>
        <end position="632"/>
    </location>
</feature>
<evidence type="ECO:0000256" key="1">
    <source>
        <dbReference type="ARBA" id="ARBA00022723"/>
    </source>
</evidence>
<dbReference type="InterPro" id="IPR001781">
    <property type="entry name" value="Znf_LIM"/>
</dbReference>
<dbReference type="GO" id="GO:0005925">
    <property type="term" value="C:focal adhesion"/>
    <property type="evidence" value="ECO:0007669"/>
    <property type="project" value="TreeGrafter"/>
</dbReference>
<keyword evidence="2 4" id="KW-0862">Zinc</keyword>
<dbReference type="SUPFAM" id="SSF57716">
    <property type="entry name" value="Glucocorticoid receptor-like (DNA-binding domain)"/>
    <property type="match status" value="2"/>
</dbReference>
<dbReference type="EMBL" id="JAOPHQ010000363">
    <property type="protein sequence ID" value="KAK0154711.1"/>
    <property type="molecule type" value="Genomic_DNA"/>
</dbReference>
<feature type="region of interest" description="Disordered" evidence="5">
    <location>
        <begin position="1322"/>
        <end position="1362"/>
    </location>
</feature>
<dbReference type="SMART" id="SM00132">
    <property type="entry name" value="LIM"/>
    <property type="match status" value="1"/>
</dbReference>
<evidence type="ECO:0000256" key="2">
    <source>
        <dbReference type="ARBA" id="ARBA00022833"/>
    </source>
</evidence>
<feature type="region of interest" description="Disordered" evidence="5">
    <location>
        <begin position="1374"/>
        <end position="1445"/>
    </location>
</feature>
<evidence type="ECO:0000256" key="3">
    <source>
        <dbReference type="ARBA" id="ARBA00023038"/>
    </source>
</evidence>
<reference evidence="7" key="1">
    <citation type="journal article" date="2023" name="Front. Mar. Sci.">
        <title>A new Merluccius polli reference genome to investigate the effects of global change in West African waters.</title>
        <authorList>
            <person name="Mateo J.L."/>
            <person name="Blanco-Fernandez C."/>
            <person name="Garcia-Vazquez E."/>
            <person name="Machado-Schiaffino G."/>
        </authorList>
    </citation>
    <scope>NUCLEOTIDE SEQUENCE</scope>
    <source>
        <strain evidence="7">C29</strain>
        <tissue evidence="7">Fin</tissue>
    </source>
</reference>
<feature type="region of interest" description="Disordered" evidence="5">
    <location>
        <begin position="705"/>
        <end position="793"/>
    </location>
</feature>
<organism evidence="7 8">
    <name type="scientific">Merluccius polli</name>
    <name type="common">Benguela hake</name>
    <name type="synonym">Merluccius cadenati</name>
    <dbReference type="NCBI Taxonomy" id="89951"/>
    <lineage>
        <taxon>Eukaryota</taxon>
        <taxon>Metazoa</taxon>
        <taxon>Chordata</taxon>
        <taxon>Craniata</taxon>
        <taxon>Vertebrata</taxon>
        <taxon>Euteleostomi</taxon>
        <taxon>Actinopterygii</taxon>
        <taxon>Neopterygii</taxon>
        <taxon>Teleostei</taxon>
        <taxon>Neoteleostei</taxon>
        <taxon>Acanthomorphata</taxon>
        <taxon>Zeiogadaria</taxon>
        <taxon>Gadariae</taxon>
        <taxon>Gadiformes</taxon>
        <taxon>Gadoidei</taxon>
        <taxon>Merlucciidae</taxon>
        <taxon>Merluccius</taxon>
    </lineage>
</organism>
<feature type="compositionally biased region" description="Polar residues" evidence="5">
    <location>
        <begin position="1329"/>
        <end position="1351"/>
    </location>
</feature>
<dbReference type="GO" id="GO:0007015">
    <property type="term" value="P:actin filament organization"/>
    <property type="evidence" value="ECO:0007669"/>
    <property type="project" value="TreeGrafter"/>
</dbReference>
<dbReference type="PANTHER" id="PTHR22591:SF2">
    <property type="entry name" value="XIN ACTIN-BINDING REPEAT-CONTAINING PROTEIN 1"/>
    <property type="match status" value="1"/>
</dbReference>
<feature type="compositionally biased region" description="Polar residues" evidence="5">
    <location>
        <begin position="1382"/>
        <end position="1412"/>
    </location>
</feature>
<dbReference type="GO" id="GO:0046872">
    <property type="term" value="F:metal ion binding"/>
    <property type="evidence" value="ECO:0007669"/>
    <property type="project" value="UniProtKB-KW"/>
</dbReference>
<dbReference type="PROSITE" id="PS00478">
    <property type="entry name" value="LIM_DOMAIN_1"/>
    <property type="match status" value="1"/>
</dbReference>
<feature type="compositionally biased region" description="Polar residues" evidence="5">
    <location>
        <begin position="1080"/>
        <end position="1090"/>
    </location>
</feature>
<evidence type="ECO:0000256" key="5">
    <source>
        <dbReference type="SAM" id="MobiDB-lite"/>
    </source>
</evidence>
<dbReference type="GO" id="GO:0001725">
    <property type="term" value="C:stress fiber"/>
    <property type="evidence" value="ECO:0007669"/>
    <property type="project" value="TreeGrafter"/>
</dbReference>
<name>A0AA47P8C5_MERPO</name>
<accession>A0AA47P8C5</accession>
<feature type="region of interest" description="Disordered" evidence="5">
    <location>
        <begin position="134"/>
        <end position="170"/>
    </location>
</feature>
<feature type="compositionally biased region" description="Basic and acidic residues" evidence="5">
    <location>
        <begin position="741"/>
        <end position="752"/>
    </location>
</feature>
<dbReference type="Proteomes" id="UP001174136">
    <property type="component" value="Unassembled WGS sequence"/>
</dbReference>
<dbReference type="PROSITE" id="PS50023">
    <property type="entry name" value="LIM_DOMAIN_2"/>
    <property type="match status" value="1"/>
</dbReference>
<feature type="compositionally biased region" description="Polar residues" evidence="5">
    <location>
        <begin position="706"/>
        <end position="725"/>
    </location>
</feature>
<comment type="caution">
    <text evidence="7">The sequence shown here is derived from an EMBL/GenBank/DDBJ whole genome shotgun (WGS) entry which is preliminary data.</text>
</comment>
<protein>
    <submittedName>
        <fullName evidence="7">Xin actin-binding repeat-containing protein 1</fullName>
    </submittedName>
</protein>
<feature type="compositionally biased region" description="Polar residues" evidence="5">
    <location>
        <begin position="1607"/>
        <end position="1616"/>
    </location>
</feature>
<dbReference type="PANTHER" id="PTHR22591">
    <property type="entry name" value="XIN"/>
    <property type="match status" value="1"/>
</dbReference>
<evidence type="ECO:0000313" key="8">
    <source>
        <dbReference type="Proteomes" id="UP001174136"/>
    </source>
</evidence>
<feature type="compositionally biased region" description="Basic and acidic residues" evidence="5">
    <location>
        <begin position="1091"/>
        <end position="1100"/>
    </location>
</feature>
<feature type="domain" description="LIM zinc-binding" evidence="6">
    <location>
        <begin position="1527"/>
        <end position="1587"/>
    </location>
</feature>
<evidence type="ECO:0000259" key="6">
    <source>
        <dbReference type="PROSITE" id="PS50023"/>
    </source>
</evidence>
<keyword evidence="8" id="KW-1185">Reference proteome</keyword>
<dbReference type="GO" id="GO:0051015">
    <property type="term" value="F:actin filament binding"/>
    <property type="evidence" value="ECO:0007669"/>
    <property type="project" value="TreeGrafter"/>
</dbReference>